<dbReference type="InterPro" id="IPR016024">
    <property type="entry name" value="ARM-type_fold"/>
</dbReference>
<organism evidence="1 2">
    <name type="scientific">Nyssa sinensis</name>
    <dbReference type="NCBI Taxonomy" id="561372"/>
    <lineage>
        <taxon>Eukaryota</taxon>
        <taxon>Viridiplantae</taxon>
        <taxon>Streptophyta</taxon>
        <taxon>Embryophyta</taxon>
        <taxon>Tracheophyta</taxon>
        <taxon>Spermatophyta</taxon>
        <taxon>Magnoliopsida</taxon>
        <taxon>eudicotyledons</taxon>
        <taxon>Gunneridae</taxon>
        <taxon>Pentapetalae</taxon>
        <taxon>asterids</taxon>
        <taxon>Cornales</taxon>
        <taxon>Nyssaceae</taxon>
        <taxon>Nyssa</taxon>
    </lineage>
</organism>
<dbReference type="Proteomes" id="UP000325577">
    <property type="component" value="Linkage Group LG6"/>
</dbReference>
<keyword evidence="2" id="KW-1185">Reference proteome</keyword>
<protein>
    <submittedName>
        <fullName evidence="1">Uncharacterized protein</fullName>
    </submittedName>
</protein>
<reference evidence="1 2" key="1">
    <citation type="submission" date="2019-09" db="EMBL/GenBank/DDBJ databases">
        <title>A chromosome-level genome assembly of the Chinese tupelo Nyssa sinensis.</title>
        <authorList>
            <person name="Yang X."/>
            <person name="Kang M."/>
            <person name="Yang Y."/>
            <person name="Xiong H."/>
            <person name="Wang M."/>
            <person name="Zhang Z."/>
            <person name="Wang Z."/>
            <person name="Wu H."/>
            <person name="Ma T."/>
            <person name="Liu J."/>
            <person name="Xi Z."/>
        </authorList>
    </citation>
    <scope>NUCLEOTIDE SEQUENCE [LARGE SCALE GENOMIC DNA]</scope>
    <source>
        <strain evidence="1">J267</strain>
        <tissue evidence="1">Leaf</tissue>
    </source>
</reference>
<proteinExistence type="predicted"/>
<name>A0A5J4ZSJ4_9ASTE</name>
<evidence type="ECO:0000313" key="1">
    <source>
        <dbReference type="EMBL" id="KAA8520041.1"/>
    </source>
</evidence>
<dbReference type="SUPFAM" id="SSF48371">
    <property type="entry name" value="ARM repeat"/>
    <property type="match status" value="1"/>
</dbReference>
<dbReference type="Gene3D" id="1.25.10.10">
    <property type="entry name" value="Leucine-rich Repeat Variant"/>
    <property type="match status" value="1"/>
</dbReference>
<dbReference type="EMBL" id="CM018049">
    <property type="protein sequence ID" value="KAA8520041.1"/>
    <property type="molecule type" value="Genomic_DNA"/>
</dbReference>
<sequence>MEWWAVPTIGTALQYLWKLRHLSRANIRIVADENLRSVNVQIEMENSSYFGVSRHKMSVFFSLMFHFSSCDHPLLASALAKIMQEQGNYVVVAKDENAVCQLLSMISSDNRHVVEQACSALWSVASDVSAAMQLMKSDIMQPIERVLKSVAQEEIISVLQVVVILAFAFDTVAQNSCFTTRVLHSTKAALFACTIVIHWALQNDTSGSIISRQNEVLWSLNLGSVQISFVKPTFQIGCVIHRYIGRQTQVGAWRDRIIICTGTYGPSSTLIKAFLDSAAKAVICPSAEPREMQLSMTHHSMDEPKERWSKLKAILYLDKDPKLPLFFLQKPPMSLQPYPEMLYKSTTSTTKFPEKMGATAPVEVGTRGTVGSLVMKEIEYFSKLELERGESARKPQGHVVNLASGSGNSWPSFGFLVMTWRRKKRRSSGFRPSICSVVEVADSHQLNGIPGFSYRNLKADVKKFEV</sequence>
<evidence type="ECO:0000313" key="2">
    <source>
        <dbReference type="Proteomes" id="UP000325577"/>
    </source>
</evidence>
<dbReference type="PANTHER" id="PTHR35131">
    <property type="entry name" value="EXPRESSED PROTEIN"/>
    <property type="match status" value="1"/>
</dbReference>
<gene>
    <name evidence="1" type="ORF">F0562_014285</name>
</gene>
<dbReference type="PANTHER" id="PTHR35131:SF1">
    <property type="entry name" value="EXPRESSED PROTEIN"/>
    <property type="match status" value="1"/>
</dbReference>
<dbReference type="InterPro" id="IPR011989">
    <property type="entry name" value="ARM-like"/>
</dbReference>
<dbReference type="OrthoDB" id="1728108at2759"/>
<dbReference type="AlphaFoldDB" id="A0A5J4ZSJ4"/>
<accession>A0A5J4ZSJ4</accession>